<feature type="compositionally biased region" description="Low complexity" evidence="1">
    <location>
        <begin position="73"/>
        <end position="102"/>
    </location>
</feature>
<dbReference type="KEGG" id="hch:HCH_06871"/>
<dbReference type="STRING" id="349521.HCH_06871"/>
<dbReference type="Pfam" id="PF13828">
    <property type="entry name" value="DUF4190"/>
    <property type="match status" value="1"/>
</dbReference>
<proteinExistence type="predicted"/>
<feature type="domain" description="DUF4190" evidence="3">
    <location>
        <begin position="113"/>
        <end position="173"/>
    </location>
</feature>
<keyword evidence="2" id="KW-0472">Membrane</keyword>
<dbReference type="HOGENOM" id="CLU_1466273_0_0_6"/>
<feature type="transmembrane region" description="Helical" evidence="2">
    <location>
        <begin position="118"/>
        <end position="141"/>
    </location>
</feature>
<reference evidence="4 5" key="1">
    <citation type="journal article" date="2005" name="Nucleic Acids Res.">
        <title>Genomic blueprint of Hahella chejuensis, a marine microbe producing an algicidal agent.</title>
        <authorList>
            <person name="Jeong H."/>
            <person name="Yim J.H."/>
            <person name="Lee C."/>
            <person name="Choi S.-H."/>
            <person name="Park Y.K."/>
            <person name="Yoon S.H."/>
            <person name="Hur C.-G."/>
            <person name="Kang H.-Y."/>
            <person name="Kim D."/>
            <person name="Lee H.H."/>
            <person name="Park K.H."/>
            <person name="Park S.-H."/>
            <person name="Park H.-S."/>
            <person name="Lee H.K."/>
            <person name="Oh T.K."/>
            <person name="Kim J.F."/>
        </authorList>
    </citation>
    <scope>NUCLEOTIDE SEQUENCE [LARGE SCALE GENOMIC DNA]</scope>
    <source>
        <strain evidence="4 5">KCTC 2396</strain>
    </source>
</reference>
<evidence type="ECO:0000259" key="3">
    <source>
        <dbReference type="Pfam" id="PF13828"/>
    </source>
</evidence>
<protein>
    <recommendedName>
        <fullName evidence="3">DUF4190 domain-containing protein</fullName>
    </recommendedName>
</protein>
<keyword evidence="2" id="KW-1133">Transmembrane helix</keyword>
<keyword evidence="5" id="KW-1185">Reference proteome</keyword>
<dbReference type="EMBL" id="CP000155">
    <property type="protein sequence ID" value="ABC33489.1"/>
    <property type="molecule type" value="Genomic_DNA"/>
</dbReference>
<evidence type="ECO:0000256" key="2">
    <source>
        <dbReference type="SAM" id="Phobius"/>
    </source>
</evidence>
<dbReference type="AlphaFoldDB" id="Q2S785"/>
<name>Q2S785_HAHCH</name>
<evidence type="ECO:0000313" key="5">
    <source>
        <dbReference type="Proteomes" id="UP000000238"/>
    </source>
</evidence>
<dbReference type="InterPro" id="IPR025241">
    <property type="entry name" value="DUF4190"/>
</dbReference>
<dbReference type="RefSeq" id="WP_011400539.1">
    <property type="nucleotide sequence ID" value="NC_007645.1"/>
</dbReference>
<accession>Q2S785</accession>
<evidence type="ECO:0000256" key="1">
    <source>
        <dbReference type="SAM" id="MobiDB-lite"/>
    </source>
</evidence>
<feature type="transmembrane region" description="Helical" evidence="2">
    <location>
        <begin position="153"/>
        <end position="177"/>
    </location>
</feature>
<dbReference type="Proteomes" id="UP000000238">
    <property type="component" value="Chromosome"/>
</dbReference>
<evidence type="ECO:0000313" key="4">
    <source>
        <dbReference type="EMBL" id="ABC33489.1"/>
    </source>
</evidence>
<organism evidence="4 5">
    <name type="scientific">Hahella chejuensis (strain KCTC 2396)</name>
    <dbReference type="NCBI Taxonomy" id="349521"/>
    <lineage>
        <taxon>Bacteria</taxon>
        <taxon>Pseudomonadati</taxon>
        <taxon>Pseudomonadota</taxon>
        <taxon>Gammaproteobacteria</taxon>
        <taxon>Oceanospirillales</taxon>
        <taxon>Hahellaceae</taxon>
        <taxon>Hahella</taxon>
    </lineage>
</organism>
<sequence length="184" mass="19541">MDGVVLDINHNNREGVLRCHQGNRYAFSLAEWKSQEAPRRGDKVDFLPLGTLATEIYFLERAATPEQPSAPSAAAHATGPVPAAQTAPPSQPRQRPSVSSSSGKATFSHTSGLAVTSFIFSLIGLFFFGSLVAIICGHIALHKIRASAGVLTGAGLAITGLVLGYLGFFGSILWIGYQAYQQQL</sequence>
<gene>
    <name evidence="4" type="ordered locus">HCH_06871</name>
</gene>
<feature type="region of interest" description="Disordered" evidence="1">
    <location>
        <begin position="68"/>
        <end position="103"/>
    </location>
</feature>
<keyword evidence="2" id="KW-0812">Transmembrane</keyword>
<dbReference type="OrthoDB" id="9816361at2"/>